<reference evidence="1" key="1">
    <citation type="submission" date="2022-08" db="EMBL/GenBank/DDBJ databases">
        <title>Genome Sequence of Lecanicillium fungicola.</title>
        <authorList>
            <person name="Buettner E."/>
        </authorList>
    </citation>
    <scope>NUCLEOTIDE SEQUENCE</scope>
    <source>
        <strain evidence="1">Babe33</strain>
    </source>
</reference>
<accession>A0ACC1NV02</accession>
<keyword evidence="2" id="KW-1185">Reference proteome</keyword>
<comment type="caution">
    <text evidence="1">The sequence shown here is derived from an EMBL/GenBank/DDBJ whole genome shotgun (WGS) entry which is preliminary data.</text>
</comment>
<dbReference type="EMBL" id="JANJQO010000042">
    <property type="protein sequence ID" value="KAJ2983142.1"/>
    <property type="molecule type" value="Genomic_DNA"/>
</dbReference>
<gene>
    <name evidence="1" type="ORF">NQ176_g910</name>
</gene>
<name>A0ACC1NV02_9HYPO</name>
<organism evidence="1 2">
    <name type="scientific">Zarea fungicola</name>
    <dbReference type="NCBI Taxonomy" id="93591"/>
    <lineage>
        <taxon>Eukaryota</taxon>
        <taxon>Fungi</taxon>
        <taxon>Dikarya</taxon>
        <taxon>Ascomycota</taxon>
        <taxon>Pezizomycotina</taxon>
        <taxon>Sordariomycetes</taxon>
        <taxon>Hypocreomycetidae</taxon>
        <taxon>Hypocreales</taxon>
        <taxon>Cordycipitaceae</taxon>
        <taxon>Zarea</taxon>
    </lineage>
</organism>
<dbReference type="Proteomes" id="UP001143910">
    <property type="component" value="Unassembled WGS sequence"/>
</dbReference>
<evidence type="ECO:0000313" key="2">
    <source>
        <dbReference type="Proteomes" id="UP001143910"/>
    </source>
</evidence>
<evidence type="ECO:0000313" key="1">
    <source>
        <dbReference type="EMBL" id="KAJ2983142.1"/>
    </source>
</evidence>
<sequence length="149" mass="17286">MEAKMDFLADIPRWHDEKPYELFLKTDPQTPRSNLEFHKDRTIHLQEIRSSGSHFSLDTDGFEVVRGDFKLIPRAVDLEDPTRLDTIAIPLLQETLLFLKAHLAAEVAICFDWRVRVQGRMQNDFSSLDGLRNIRHEAIRPAKIVHIGK</sequence>
<proteinExistence type="predicted"/>
<protein>
    <submittedName>
        <fullName evidence="1">Uncharacterized protein</fullName>
    </submittedName>
</protein>